<dbReference type="Gene3D" id="3.30.200.20">
    <property type="entry name" value="Phosphorylase Kinase, domain 1"/>
    <property type="match status" value="1"/>
</dbReference>
<evidence type="ECO:0000256" key="14">
    <source>
        <dbReference type="ARBA" id="ARBA00056804"/>
    </source>
</evidence>
<dbReference type="SUPFAM" id="SSF56112">
    <property type="entry name" value="Protein kinase-like (PK-like)"/>
    <property type="match status" value="1"/>
</dbReference>
<keyword evidence="10 18" id="KW-0472">Membrane</keyword>
<dbReference type="Proteomes" id="UP000326939">
    <property type="component" value="Chromosome 5"/>
</dbReference>
<dbReference type="FunFam" id="1.10.510.10:FF:000161">
    <property type="entry name" value="Wall-associated receptor kinase-like 20"/>
    <property type="match status" value="1"/>
</dbReference>
<feature type="domain" description="EGF-like" evidence="20">
    <location>
        <begin position="341"/>
        <end position="384"/>
    </location>
</feature>
<evidence type="ECO:0000256" key="2">
    <source>
        <dbReference type="ARBA" id="ARBA00022527"/>
    </source>
</evidence>
<evidence type="ECO:0000256" key="11">
    <source>
        <dbReference type="ARBA" id="ARBA00023180"/>
    </source>
</evidence>
<keyword evidence="3" id="KW-0808">Transferase</keyword>
<evidence type="ECO:0000256" key="15">
    <source>
        <dbReference type="PROSITE-ProRule" id="PRU00076"/>
    </source>
</evidence>
<evidence type="ECO:0000256" key="18">
    <source>
        <dbReference type="SAM" id="Phobius"/>
    </source>
</evidence>
<dbReference type="PROSITE" id="PS00108">
    <property type="entry name" value="PROTEIN_KINASE_ST"/>
    <property type="match status" value="1"/>
</dbReference>
<comment type="subcellular location">
    <subcellularLocation>
        <location evidence="1">Membrane</location>
        <topology evidence="1">Single-pass membrane protein</topology>
    </subcellularLocation>
</comment>
<evidence type="ECO:0000256" key="1">
    <source>
        <dbReference type="ARBA" id="ARBA00004167"/>
    </source>
</evidence>
<comment type="caution">
    <text evidence="15">Lacks conserved residue(s) required for the propagation of feature annotation.</text>
</comment>
<gene>
    <name evidence="21" type="ORF">DKX38_007820</name>
</gene>
<keyword evidence="4 18" id="KW-0812">Transmembrane</keyword>
<dbReference type="InterPro" id="IPR000719">
    <property type="entry name" value="Prot_kinase_dom"/>
</dbReference>
<dbReference type="InterPro" id="IPR008271">
    <property type="entry name" value="Ser/Thr_kinase_AS"/>
</dbReference>
<evidence type="ECO:0000259" key="19">
    <source>
        <dbReference type="PROSITE" id="PS50011"/>
    </source>
</evidence>
<feature type="region of interest" description="Disordered" evidence="17">
    <location>
        <begin position="815"/>
        <end position="839"/>
    </location>
</feature>
<reference evidence="22" key="1">
    <citation type="journal article" date="2019" name="Gigascience">
        <title>De novo genome assembly of the endangered Acer yangbiense, a plant species with extremely small populations endemic to Yunnan Province, China.</title>
        <authorList>
            <person name="Yang J."/>
            <person name="Wariss H.M."/>
            <person name="Tao L."/>
            <person name="Zhang R."/>
            <person name="Yun Q."/>
            <person name="Hollingsworth P."/>
            <person name="Dao Z."/>
            <person name="Luo G."/>
            <person name="Guo H."/>
            <person name="Ma Y."/>
            <person name="Sun W."/>
        </authorList>
    </citation>
    <scope>NUCLEOTIDE SEQUENCE [LARGE SCALE GENOMIC DNA]</scope>
    <source>
        <strain evidence="22">cv. br00</strain>
    </source>
</reference>
<dbReference type="GO" id="GO:0005524">
    <property type="term" value="F:ATP binding"/>
    <property type="evidence" value="ECO:0007669"/>
    <property type="project" value="UniProtKB-UniRule"/>
</dbReference>
<accession>A0A5N5MRT7</accession>
<feature type="transmembrane region" description="Helical" evidence="18">
    <location>
        <begin position="411"/>
        <end position="435"/>
    </location>
</feature>
<evidence type="ECO:0008006" key="23">
    <source>
        <dbReference type="Google" id="ProtNLM"/>
    </source>
</evidence>
<keyword evidence="2" id="KW-0723">Serine/threonine-protein kinase</keyword>
<evidence type="ECO:0000256" key="17">
    <source>
        <dbReference type="SAM" id="MobiDB-lite"/>
    </source>
</evidence>
<dbReference type="PANTHER" id="PTHR46008:SF62">
    <property type="entry name" value="PROTEIN KINASE DOMAIN-CONTAINING PROTEIN"/>
    <property type="match status" value="1"/>
</dbReference>
<keyword evidence="8 16" id="KW-0067">ATP-binding</keyword>
<keyword evidence="5" id="KW-0732">Signal</keyword>
<evidence type="ECO:0000256" key="7">
    <source>
        <dbReference type="ARBA" id="ARBA00022777"/>
    </source>
</evidence>
<dbReference type="PROSITE" id="PS50026">
    <property type="entry name" value="EGF_3"/>
    <property type="match status" value="1"/>
</dbReference>
<dbReference type="AlphaFoldDB" id="A0A5N5MRT7"/>
<dbReference type="InterPro" id="IPR011009">
    <property type="entry name" value="Kinase-like_dom_sf"/>
</dbReference>
<evidence type="ECO:0000256" key="9">
    <source>
        <dbReference type="ARBA" id="ARBA00022989"/>
    </source>
</evidence>
<dbReference type="PROSITE" id="PS50011">
    <property type="entry name" value="PROTEIN_KINASE_DOM"/>
    <property type="match status" value="1"/>
</dbReference>
<dbReference type="Gene3D" id="1.10.510.10">
    <property type="entry name" value="Transferase(Phosphotransferase) domain 1"/>
    <property type="match status" value="1"/>
</dbReference>
<dbReference type="PROSITE" id="PS00107">
    <property type="entry name" value="PROTEIN_KINASE_ATP"/>
    <property type="match status" value="1"/>
</dbReference>
<proteinExistence type="predicted"/>
<name>A0A5N5MRT7_9ROSI</name>
<feature type="binding site" evidence="16">
    <location>
        <position position="505"/>
    </location>
    <ligand>
        <name>ATP</name>
        <dbReference type="ChEBI" id="CHEBI:30616"/>
    </ligand>
</feature>
<evidence type="ECO:0000256" key="13">
    <source>
        <dbReference type="ARBA" id="ARBA00047951"/>
    </source>
</evidence>
<evidence type="ECO:0000256" key="6">
    <source>
        <dbReference type="ARBA" id="ARBA00022741"/>
    </source>
</evidence>
<evidence type="ECO:0000256" key="5">
    <source>
        <dbReference type="ARBA" id="ARBA00022729"/>
    </source>
</evidence>
<feature type="compositionally biased region" description="Polar residues" evidence="17">
    <location>
        <begin position="823"/>
        <end position="839"/>
    </location>
</feature>
<keyword evidence="6 16" id="KW-0547">Nucleotide-binding</keyword>
<evidence type="ECO:0000259" key="20">
    <source>
        <dbReference type="PROSITE" id="PS50026"/>
    </source>
</evidence>
<comment type="catalytic activity">
    <reaction evidence="12">
        <text>L-seryl-[protein] + ATP = O-phospho-L-seryl-[protein] + ADP + H(+)</text>
        <dbReference type="Rhea" id="RHEA:17989"/>
        <dbReference type="Rhea" id="RHEA-COMP:9863"/>
        <dbReference type="Rhea" id="RHEA-COMP:11604"/>
        <dbReference type="ChEBI" id="CHEBI:15378"/>
        <dbReference type="ChEBI" id="CHEBI:29999"/>
        <dbReference type="ChEBI" id="CHEBI:30616"/>
        <dbReference type="ChEBI" id="CHEBI:83421"/>
        <dbReference type="ChEBI" id="CHEBI:456216"/>
    </reaction>
</comment>
<dbReference type="GO" id="GO:0005886">
    <property type="term" value="C:plasma membrane"/>
    <property type="evidence" value="ECO:0007669"/>
    <property type="project" value="UniProtKB-ARBA"/>
</dbReference>
<keyword evidence="7" id="KW-0418">Kinase</keyword>
<keyword evidence="11" id="KW-0325">Glycoprotein</keyword>
<evidence type="ECO:0000256" key="3">
    <source>
        <dbReference type="ARBA" id="ARBA00022679"/>
    </source>
</evidence>
<keyword evidence="9 18" id="KW-1133">Transmembrane helix</keyword>
<comment type="caution">
    <text evidence="21">The sequence shown here is derived from an EMBL/GenBank/DDBJ whole genome shotgun (WGS) entry which is preliminary data.</text>
</comment>
<dbReference type="InterPro" id="IPR017441">
    <property type="entry name" value="Protein_kinase_ATP_BS"/>
</dbReference>
<dbReference type="SMART" id="SM00220">
    <property type="entry name" value="S_TKc"/>
    <property type="match status" value="1"/>
</dbReference>
<feature type="domain" description="Protein kinase" evidence="19">
    <location>
        <begin position="476"/>
        <end position="753"/>
    </location>
</feature>
<evidence type="ECO:0000313" key="21">
    <source>
        <dbReference type="EMBL" id="KAB5556911.1"/>
    </source>
</evidence>
<dbReference type="FunFam" id="3.30.200.20:FF:000481">
    <property type="entry name" value="Wall-associated receptor kinase-like 14"/>
    <property type="match status" value="1"/>
</dbReference>
<protein>
    <recommendedName>
        <fullName evidence="23">Protein kinase domain-containing protein</fullName>
    </recommendedName>
</protein>
<dbReference type="InterPro" id="IPR000742">
    <property type="entry name" value="EGF"/>
</dbReference>
<keyword evidence="15" id="KW-0245">EGF-like domain</keyword>
<keyword evidence="22" id="KW-1185">Reference proteome</keyword>
<evidence type="ECO:0000256" key="10">
    <source>
        <dbReference type="ARBA" id="ARBA00023136"/>
    </source>
</evidence>
<evidence type="ECO:0000256" key="16">
    <source>
        <dbReference type="PROSITE-ProRule" id="PRU10141"/>
    </source>
</evidence>
<sequence>MEVNGFGRGMGEKGVCSVEWRWQPSPPRCWFKWLGVGGFEASYIKASSRDEPSISDSNAGDLDSEWVEQDEPEADITIRQLAGGTRELRPTCHRVAPIVTRKKITKKSPEKAVRGQPELEIARQLVLLLQALEKNLRGRLEEKAKLLITIITIFIATTSPTTKAQKSGSSCASSCGIGKAAKVVPYPFGFSNGCPIQLNCNSTEGKIKIDEFQVQNITPNGILINLPADCSRSIETIKPLFGQNYGPSWQNSLLLQNCIQPINGCVISRSPLQRELHSKNCEPAKNDSLSCYTQTYSGIDTLSYDNVSSTHCKSVFSSLAFGSDSPVVSFQFERIELEWWLEGACKNNRNRCSNNGNCSDVKLQNGGFGFRCQCYDGFAGDGFNAGNGCRRVSKCNASRYMSGKCGGTTRVVVLVGGIIVGASLMAGLALLCYFVRQKSTSMRNRSSAKRLLCEAAGNSSVPFFQYKEIEKATNGFSEKQRLGTGAYGTVYAGKLHNDDLVAIKKIRHRDTDSIDQVMNEIKLLSSVSHPNLVRLLGCCIEEGEPILVYEFMPNGTLCEHLQRERGNGLPWTIRLTVAAETANAIAYLHSVMNPPIYHRDIKSSNILLDFNYRSKVADFGLSRLGMVETSHVSTAPQGTPGYLDPQYHQYFHLSDKSDVYSFGVVLVEIITAQKVVDFSRPHSEVNLAALAIDRIGRGCVDEIVDPYLETCRDAWTLSSIHSVAELAFRCLAFHGDMRPTMMEVAEELEQIRVSAWAPTMYVLSPSSSSHSSDHGSQKSLGVSVGKKAGVASRRLIVSQRTDYLTLEEVKDSSPVSVQDPWLSEQSSPSTNSLLGNVVH</sequence>
<organism evidence="21 22">
    <name type="scientific">Salix brachista</name>
    <dbReference type="NCBI Taxonomy" id="2182728"/>
    <lineage>
        <taxon>Eukaryota</taxon>
        <taxon>Viridiplantae</taxon>
        <taxon>Streptophyta</taxon>
        <taxon>Embryophyta</taxon>
        <taxon>Tracheophyta</taxon>
        <taxon>Spermatophyta</taxon>
        <taxon>Magnoliopsida</taxon>
        <taxon>eudicotyledons</taxon>
        <taxon>Gunneridae</taxon>
        <taxon>Pentapetalae</taxon>
        <taxon>rosids</taxon>
        <taxon>fabids</taxon>
        <taxon>Malpighiales</taxon>
        <taxon>Salicaceae</taxon>
        <taxon>Saliceae</taxon>
        <taxon>Salix</taxon>
    </lineage>
</organism>
<dbReference type="EMBL" id="VDCV01000005">
    <property type="protein sequence ID" value="KAB5556911.1"/>
    <property type="molecule type" value="Genomic_DNA"/>
</dbReference>
<evidence type="ECO:0000256" key="4">
    <source>
        <dbReference type="ARBA" id="ARBA00022692"/>
    </source>
</evidence>
<dbReference type="PANTHER" id="PTHR46008">
    <property type="entry name" value="LEAF RUST 10 DISEASE-RESISTANCE LOCUS RECEPTOR-LIKE PROTEIN KINASE-LIKE 1.4"/>
    <property type="match status" value="1"/>
</dbReference>
<comment type="function">
    <text evidence="14">Serine/threonine-protein kinase that may function as a signaling receptor of extracellular matrix component.</text>
</comment>
<evidence type="ECO:0000256" key="8">
    <source>
        <dbReference type="ARBA" id="ARBA00022840"/>
    </source>
</evidence>
<dbReference type="Pfam" id="PF00069">
    <property type="entry name" value="Pkinase"/>
    <property type="match status" value="1"/>
</dbReference>
<dbReference type="GO" id="GO:0004674">
    <property type="term" value="F:protein serine/threonine kinase activity"/>
    <property type="evidence" value="ECO:0007669"/>
    <property type="project" value="UniProtKB-KW"/>
</dbReference>
<comment type="catalytic activity">
    <reaction evidence="13">
        <text>L-threonyl-[protein] + ATP = O-phospho-L-threonyl-[protein] + ADP + H(+)</text>
        <dbReference type="Rhea" id="RHEA:46608"/>
        <dbReference type="Rhea" id="RHEA-COMP:11060"/>
        <dbReference type="Rhea" id="RHEA-COMP:11605"/>
        <dbReference type="ChEBI" id="CHEBI:15378"/>
        <dbReference type="ChEBI" id="CHEBI:30013"/>
        <dbReference type="ChEBI" id="CHEBI:30616"/>
        <dbReference type="ChEBI" id="CHEBI:61977"/>
        <dbReference type="ChEBI" id="CHEBI:456216"/>
    </reaction>
</comment>
<evidence type="ECO:0000256" key="12">
    <source>
        <dbReference type="ARBA" id="ARBA00047558"/>
    </source>
</evidence>
<evidence type="ECO:0000313" key="22">
    <source>
        <dbReference type="Proteomes" id="UP000326939"/>
    </source>
</evidence>